<dbReference type="InterPro" id="IPR013320">
    <property type="entry name" value="ConA-like_dom_sf"/>
</dbReference>
<comment type="caution">
    <text evidence="5">The sequence shown here is derived from an EMBL/GenBank/DDBJ whole genome shotgun (WGS) entry which is preliminary data.</text>
</comment>
<sequence length="297" mass="31249">MRHRVTRLALAAALAAGVTVVAGPAAASSGQGPSCTGGTAAARTRPAATTPPGTWHATWQDTFDGDTLDTTRWATDTSAYYDGGRGQAGNPHGSDHKSEYNLPRNLAVSGGKLVITAKRQAWPADNPKYSWTSGLVTTGSTSNGGAPKNGAWVRPGDYVEMTAKLSGTVGMWPGFWTWNGPDPEVDAVEYHPDNPTTDEVGRPQVDQDYCWWDAGTDLSAGYHTYGAYLGSDRVDFYLDGQRIAGDHTGFTSDGAALIVNLSVNDRTAGGTDDGHPSPAGDVDQATMSVDAVTVYHQ</sequence>
<evidence type="ECO:0000256" key="3">
    <source>
        <dbReference type="SAM" id="SignalP"/>
    </source>
</evidence>
<dbReference type="Gene3D" id="2.60.120.200">
    <property type="match status" value="1"/>
</dbReference>
<organism evidence="5 6">
    <name type="scientific">Actinocatenispora rupis</name>
    <dbReference type="NCBI Taxonomy" id="519421"/>
    <lineage>
        <taxon>Bacteria</taxon>
        <taxon>Bacillati</taxon>
        <taxon>Actinomycetota</taxon>
        <taxon>Actinomycetes</taxon>
        <taxon>Micromonosporales</taxon>
        <taxon>Micromonosporaceae</taxon>
        <taxon>Actinocatenispora</taxon>
    </lineage>
</organism>
<reference evidence="5" key="1">
    <citation type="submission" date="2021-01" db="EMBL/GenBank/DDBJ databases">
        <title>Whole genome shotgun sequence of Actinocatenispora rupis NBRC 107355.</title>
        <authorList>
            <person name="Komaki H."/>
            <person name="Tamura T."/>
        </authorList>
    </citation>
    <scope>NUCLEOTIDE SEQUENCE</scope>
    <source>
        <strain evidence="5">NBRC 107355</strain>
    </source>
</reference>
<dbReference type="CDD" id="cd08023">
    <property type="entry name" value="GH16_laminarinase_like"/>
    <property type="match status" value="1"/>
</dbReference>
<name>A0A8J3N9W3_9ACTN</name>
<dbReference type="InterPro" id="IPR000757">
    <property type="entry name" value="Beta-glucanase-like"/>
</dbReference>
<dbReference type="AlphaFoldDB" id="A0A8J3N9W3"/>
<evidence type="ECO:0000259" key="4">
    <source>
        <dbReference type="PROSITE" id="PS51762"/>
    </source>
</evidence>
<dbReference type="GO" id="GO:0004553">
    <property type="term" value="F:hydrolase activity, hydrolyzing O-glycosyl compounds"/>
    <property type="evidence" value="ECO:0007669"/>
    <property type="project" value="InterPro"/>
</dbReference>
<feature type="region of interest" description="Disordered" evidence="2">
    <location>
        <begin position="24"/>
        <end position="54"/>
    </location>
</feature>
<keyword evidence="6" id="KW-1185">Reference proteome</keyword>
<dbReference type="GO" id="GO:0005975">
    <property type="term" value="P:carbohydrate metabolic process"/>
    <property type="evidence" value="ECO:0007669"/>
    <property type="project" value="InterPro"/>
</dbReference>
<evidence type="ECO:0000256" key="2">
    <source>
        <dbReference type="SAM" id="MobiDB-lite"/>
    </source>
</evidence>
<feature type="compositionally biased region" description="Low complexity" evidence="2">
    <location>
        <begin position="36"/>
        <end position="54"/>
    </location>
</feature>
<dbReference type="PROSITE" id="PS51762">
    <property type="entry name" value="GH16_2"/>
    <property type="match status" value="1"/>
</dbReference>
<feature type="domain" description="GH16" evidence="4">
    <location>
        <begin position="43"/>
        <end position="297"/>
    </location>
</feature>
<keyword evidence="3" id="KW-0732">Signal</keyword>
<dbReference type="RefSeq" id="WP_203657455.1">
    <property type="nucleotide sequence ID" value="NZ_BAAAZM010000006.1"/>
</dbReference>
<gene>
    <name evidence="5" type="ORF">Aru02nite_23550</name>
</gene>
<evidence type="ECO:0000313" key="5">
    <source>
        <dbReference type="EMBL" id="GID11466.1"/>
    </source>
</evidence>
<evidence type="ECO:0000313" key="6">
    <source>
        <dbReference type="Proteomes" id="UP000612808"/>
    </source>
</evidence>
<feature type="signal peptide" evidence="3">
    <location>
        <begin position="1"/>
        <end position="27"/>
    </location>
</feature>
<evidence type="ECO:0000256" key="1">
    <source>
        <dbReference type="ARBA" id="ARBA00006865"/>
    </source>
</evidence>
<protein>
    <recommendedName>
        <fullName evidence="4">GH16 domain-containing protein</fullName>
    </recommendedName>
</protein>
<proteinExistence type="inferred from homology"/>
<dbReference type="SUPFAM" id="SSF49899">
    <property type="entry name" value="Concanavalin A-like lectins/glucanases"/>
    <property type="match status" value="1"/>
</dbReference>
<dbReference type="PANTHER" id="PTHR10963:SF55">
    <property type="entry name" value="GLYCOSIDE HYDROLASE FAMILY 16 PROTEIN"/>
    <property type="match status" value="1"/>
</dbReference>
<comment type="similarity">
    <text evidence="1">Belongs to the glycosyl hydrolase 16 family.</text>
</comment>
<dbReference type="Proteomes" id="UP000612808">
    <property type="component" value="Unassembled WGS sequence"/>
</dbReference>
<feature type="chain" id="PRO_5035249206" description="GH16 domain-containing protein" evidence="3">
    <location>
        <begin position="28"/>
        <end position="297"/>
    </location>
</feature>
<accession>A0A8J3N9W3</accession>
<dbReference type="PANTHER" id="PTHR10963">
    <property type="entry name" value="GLYCOSYL HYDROLASE-RELATED"/>
    <property type="match status" value="1"/>
</dbReference>
<dbReference type="InterPro" id="IPR050546">
    <property type="entry name" value="Glycosyl_Hydrlase_16"/>
</dbReference>
<dbReference type="EMBL" id="BOMB01000012">
    <property type="protein sequence ID" value="GID11466.1"/>
    <property type="molecule type" value="Genomic_DNA"/>
</dbReference>